<name>A0A8S0W6K9_CYCAE</name>
<keyword evidence="1" id="KW-0378">Hydrolase</keyword>
<dbReference type="AlphaFoldDB" id="A0A8S0W6K9"/>
<comment type="similarity">
    <text evidence="1">Belongs to the QNG1 protein family.</text>
</comment>
<evidence type="ECO:0000256" key="1">
    <source>
        <dbReference type="RuleBase" id="RU365002"/>
    </source>
</evidence>
<sequence length="414" mass="45271">MSPPFPPSSGFLQAIRQSSKELRIASGISITPDHIQRLLLSPTFTTSFKRVSKHHGLTLPLKFSSHLDELNFFSVLSLLNFGSGYRVPLHTASGRGAWDSVRALTFSLYLTSTTGDGDLLSSKGLQTIGVAKVAELLGVSLHVEKPHDKLPGVVVGELGGPLYEFVRLVVSTLNKTGEMLENLGYVNLGAFIAEALREAGTVQGRSDDAAIEVILERIVRAFPGFRDMAEVNGQNIYCFKKALFLIHAITIRFGSFRPPPFPVPNTNNIPVFSDNVLPSLLIHLGIIDLPTTGTLSNLLVFPDAGSEEKLKTLLNLPPPLDVKPADTAQKKVPEEGPVLTADQSYILRAAAIDACELIIETAQSLDPAFLNASEVEWLPKITLPDLDMWIWAVAKDRSDYRALERFVAKDTVYF</sequence>
<accession>A0A8S0W6K9</accession>
<comment type="caution">
    <text evidence="2">The sequence shown here is derived from an EMBL/GenBank/DDBJ whole genome shotgun (WGS) entry which is preliminary data.</text>
</comment>
<comment type="function">
    <text evidence="1">Catalyzes the hydrolysis of queuosine 5'-phosphate, releasing the nucleobase queuine (q). Is required for salvage of queuine from exogenous queuosine (Q) that is imported and then converted to queuosine 5'-phosphate intracellularly.</text>
</comment>
<dbReference type="Pfam" id="PF10343">
    <property type="entry name" value="Q_salvage"/>
    <property type="match status" value="1"/>
</dbReference>
<proteinExistence type="inferred from homology"/>
<gene>
    <name evidence="2" type="ORF">AAE3_LOCUS1484</name>
</gene>
<comment type="catalytic activity">
    <reaction evidence="1">
        <text>queuosine 5'-phosphate + H2O = queuine + D-ribose 5-phosphate</text>
        <dbReference type="Rhea" id="RHEA:75387"/>
        <dbReference type="ChEBI" id="CHEBI:15377"/>
        <dbReference type="ChEBI" id="CHEBI:17433"/>
        <dbReference type="ChEBI" id="CHEBI:78346"/>
        <dbReference type="ChEBI" id="CHEBI:194371"/>
    </reaction>
    <physiologicalReaction direction="left-to-right" evidence="1">
        <dbReference type="Rhea" id="RHEA:75388"/>
    </physiologicalReaction>
</comment>
<dbReference type="OrthoDB" id="416777at2759"/>
<protein>
    <recommendedName>
        <fullName evidence="1">Queuosine 5'-phosphate N-glycosylase/hydrolase</fullName>
        <ecNumber evidence="1">3.2.2.-</ecNumber>
    </recommendedName>
    <alternativeName>
        <fullName evidence="1">Queuosine-nucleotide N-glycosylase/hydrolase</fullName>
    </alternativeName>
</protein>
<evidence type="ECO:0000313" key="2">
    <source>
        <dbReference type="EMBL" id="CAA7259246.1"/>
    </source>
</evidence>
<reference evidence="2 3" key="1">
    <citation type="submission" date="2020-01" db="EMBL/GenBank/DDBJ databases">
        <authorList>
            <person name="Gupta K D."/>
        </authorList>
    </citation>
    <scope>NUCLEOTIDE SEQUENCE [LARGE SCALE GENOMIC DNA]</scope>
</reference>
<dbReference type="EMBL" id="CACVBS010000013">
    <property type="protein sequence ID" value="CAA7259246.1"/>
    <property type="molecule type" value="Genomic_DNA"/>
</dbReference>
<keyword evidence="3" id="KW-1185">Reference proteome</keyword>
<dbReference type="EC" id="3.2.2.-" evidence="1"/>
<dbReference type="PANTHER" id="PTHR21314:SF1">
    <property type="entry name" value="QUEUOSINE SALVAGE PROTEIN"/>
    <property type="match status" value="1"/>
</dbReference>
<dbReference type="GO" id="GO:0006400">
    <property type="term" value="P:tRNA modification"/>
    <property type="evidence" value="ECO:0007669"/>
    <property type="project" value="TreeGrafter"/>
</dbReference>
<dbReference type="GO" id="GO:0016787">
    <property type="term" value="F:hydrolase activity"/>
    <property type="evidence" value="ECO:0007669"/>
    <property type="project" value="UniProtKB-KW"/>
</dbReference>
<dbReference type="Proteomes" id="UP000467700">
    <property type="component" value="Unassembled WGS sequence"/>
</dbReference>
<evidence type="ECO:0000313" key="3">
    <source>
        <dbReference type="Proteomes" id="UP000467700"/>
    </source>
</evidence>
<dbReference type="PANTHER" id="PTHR21314">
    <property type="entry name" value="QUEUOSINE 5'-PHOSPHATE N-GLYCOSYLASE_HYDROLASE-RELATED"/>
    <property type="match status" value="1"/>
</dbReference>
<organism evidence="2 3">
    <name type="scientific">Cyclocybe aegerita</name>
    <name type="common">Black poplar mushroom</name>
    <name type="synonym">Agrocybe aegerita</name>
    <dbReference type="NCBI Taxonomy" id="1973307"/>
    <lineage>
        <taxon>Eukaryota</taxon>
        <taxon>Fungi</taxon>
        <taxon>Dikarya</taxon>
        <taxon>Basidiomycota</taxon>
        <taxon>Agaricomycotina</taxon>
        <taxon>Agaricomycetes</taxon>
        <taxon>Agaricomycetidae</taxon>
        <taxon>Agaricales</taxon>
        <taxon>Agaricineae</taxon>
        <taxon>Bolbitiaceae</taxon>
        <taxon>Cyclocybe</taxon>
    </lineage>
</organism>
<dbReference type="InterPro" id="IPR019438">
    <property type="entry name" value="Q_salvage"/>
</dbReference>